<name>A0AAP4TZF4_9GAMM</name>
<dbReference type="Proteomes" id="UP001170481">
    <property type="component" value="Unassembled WGS sequence"/>
</dbReference>
<dbReference type="RefSeq" id="WP_303594649.1">
    <property type="nucleotide sequence ID" value="NZ_JAUORK010000018.1"/>
</dbReference>
<dbReference type="SUPFAM" id="SSF46689">
    <property type="entry name" value="Homeodomain-like"/>
    <property type="match status" value="1"/>
</dbReference>
<dbReference type="InterPro" id="IPR001647">
    <property type="entry name" value="HTH_TetR"/>
</dbReference>
<dbReference type="PANTHER" id="PTHR30055">
    <property type="entry name" value="HTH-TYPE TRANSCRIPTIONAL REGULATOR RUTR"/>
    <property type="match status" value="1"/>
</dbReference>
<dbReference type="Gene3D" id="1.10.357.10">
    <property type="entry name" value="Tetracycline Repressor, domain 2"/>
    <property type="match status" value="1"/>
</dbReference>
<gene>
    <name evidence="5" type="ORF">Q4535_12860</name>
</gene>
<evidence type="ECO:0000256" key="2">
    <source>
        <dbReference type="PROSITE-ProRule" id="PRU00335"/>
    </source>
</evidence>
<comment type="caution">
    <text evidence="5">The sequence shown here is derived from an EMBL/GenBank/DDBJ whole genome shotgun (WGS) entry which is preliminary data.</text>
</comment>
<accession>A0AAP4TZF4</accession>
<evidence type="ECO:0000256" key="1">
    <source>
        <dbReference type="ARBA" id="ARBA00023125"/>
    </source>
</evidence>
<evidence type="ECO:0000313" key="6">
    <source>
        <dbReference type="Proteomes" id="UP001170481"/>
    </source>
</evidence>
<feature type="region of interest" description="Disordered" evidence="3">
    <location>
        <begin position="1"/>
        <end position="30"/>
    </location>
</feature>
<dbReference type="InterPro" id="IPR039536">
    <property type="entry name" value="TetR_C_Proteobacteria"/>
</dbReference>
<dbReference type="GO" id="GO:0000976">
    <property type="term" value="F:transcription cis-regulatory region binding"/>
    <property type="evidence" value="ECO:0007669"/>
    <property type="project" value="TreeGrafter"/>
</dbReference>
<evidence type="ECO:0000259" key="4">
    <source>
        <dbReference type="PROSITE" id="PS50977"/>
    </source>
</evidence>
<keyword evidence="1 2" id="KW-0238">DNA-binding</keyword>
<dbReference type="InterPro" id="IPR009057">
    <property type="entry name" value="Homeodomain-like_sf"/>
</dbReference>
<sequence length="225" mass="24448">MTDSPSSETAPDSGSTTTRASPRGEARRKRQLEVAREHFLEHGFAATSINEIARQAGGSLATLYRNFGNKDGLFLAVMQQEAQTVWSVMDHEANETRSVEEALEDFGMAMLALALAPELIRLFRGLAFESGRNPQLGKLFLDNGPKLTRQRLAGYLSRQVARGHLPSTGLGQEPLAAANLLTGMLLNPLHVDALLGCPPDTASPEQLRPHVRRCVRVFLAGFGTS</sequence>
<dbReference type="AlphaFoldDB" id="A0AAP4TZF4"/>
<evidence type="ECO:0000313" key="5">
    <source>
        <dbReference type="EMBL" id="MDO6673005.1"/>
    </source>
</evidence>
<feature type="domain" description="HTH tetR-type" evidence="4">
    <location>
        <begin position="25"/>
        <end position="85"/>
    </location>
</feature>
<dbReference type="EMBL" id="JAUORK010000018">
    <property type="protein sequence ID" value="MDO6673005.1"/>
    <property type="molecule type" value="Genomic_DNA"/>
</dbReference>
<proteinExistence type="predicted"/>
<dbReference type="PROSITE" id="PS50977">
    <property type="entry name" value="HTH_TETR_2"/>
    <property type="match status" value="1"/>
</dbReference>
<feature type="DNA-binding region" description="H-T-H motif" evidence="2">
    <location>
        <begin position="48"/>
        <end position="67"/>
    </location>
</feature>
<dbReference type="InterPro" id="IPR050109">
    <property type="entry name" value="HTH-type_TetR-like_transc_reg"/>
</dbReference>
<reference evidence="5" key="1">
    <citation type="submission" date="2023-07" db="EMBL/GenBank/DDBJ databases">
        <title>Genome content predicts the carbon catabolic preferences of heterotrophic bacteria.</title>
        <authorList>
            <person name="Gralka M."/>
        </authorList>
    </citation>
    <scope>NUCLEOTIDE SEQUENCE</scope>
    <source>
        <strain evidence="5">C2R13</strain>
    </source>
</reference>
<evidence type="ECO:0000256" key="3">
    <source>
        <dbReference type="SAM" id="MobiDB-lite"/>
    </source>
</evidence>
<dbReference type="PANTHER" id="PTHR30055:SF146">
    <property type="entry name" value="HTH-TYPE TRANSCRIPTIONAL DUAL REGULATOR CECR"/>
    <property type="match status" value="1"/>
</dbReference>
<organism evidence="5 6">
    <name type="scientific">Cobetia amphilecti</name>
    <dbReference type="NCBI Taxonomy" id="1055104"/>
    <lineage>
        <taxon>Bacteria</taxon>
        <taxon>Pseudomonadati</taxon>
        <taxon>Pseudomonadota</taxon>
        <taxon>Gammaproteobacteria</taxon>
        <taxon>Oceanospirillales</taxon>
        <taxon>Halomonadaceae</taxon>
        <taxon>Cobetia</taxon>
    </lineage>
</organism>
<dbReference type="Pfam" id="PF14246">
    <property type="entry name" value="TetR_C_7"/>
    <property type="match status" value="1"/>
</dbReference>
<dbReference type="SUPFAM" id="SSF48498">
    <property type="entry name" value="Tetracyclin repressor-like, C-terminal domain"/>
    <property type="match status" value="1"/>
</dbReference>
<feature type="compositionally biased region" description="Polar residues" evidence="3">
    <location>
        <begin position="1"/>
        <end position="20"/>
    </location>
</feature>
<dbReference type="PRINTS" id="PR00455">
    <property type="entry name" value="HTHTETR"/>
</dbReference>
<dbReference type="Pfam" id="PF00440">
    <property type="entry name" value="TetR_N"/>
    <property type="match status" value="1"/>
</dbReference>
<protein>
    <submittedName>
        <fullName evidence="5">TetR/AcrR family transcriptional regulator</fullName>
    </submittedName>
</protein>
<dbReference type="GO" id="GO:0003700">
    <property type="term" value="F:DNA-binding transcription factor activity"/>
    <property type="evidence" value="ECO:0007669"/>
    <property type="project" value="TreeGrafter"/>
</dbReference>
<dbReference type="InterPro" id="IPR036271">
    <property type="entry name" value="Tet_transcr_reg_TetR-rel_C_sf"/>
</dbReference>
<dbReference type="Gene3D" id="1.10.10.60">
    <property type="entry name" value="Homeodomain-like"/>
    <property type="match status" value="1"/>
</dbReference>